<keyword evidence="4" id="KW-0472">Membrane</keyword>
<keyword evidence="2" id="KW-0812">Transmembrane</keyword>
<evidence type="ECO:0000256" key="2">
    <source>
        <dbReference type="ARBA" id="ARBA00022692"/>
    </source>
</evidence>
<evidence type="ECO:0000313" key="5">
    <source>
        <dbReference type="EMBL" id="KAK8596070.1"/>
    </source>
</evidence>
<sequence length="146" mass="16135">MVTSKILVRSILSVYSPFSVPERVGAVMEAVTLFLFQSTFRKMVITRSAVMHIESSKKAAEELKSLLKTNLWEEADLLEIIPAASVASLLLEIIECIEKISEALNELGKAASFRKINATVLPELPDSIQHETVQQHCHSATLCHSS</sequence>
<dbReference type="Proteomes" id="UP001472677">
    <property type="component" value="Unassembled WGS sequence"/>
</dbReference>
<evidence type="ECO:0000313" key="6">
    <source>
        <dbReference type="Proteomes" id="UP001472677"/>
    </source>
</evidence>
<keyword evidence="3" id="KW-1133">Transmembrane helix</keyword>
<reference evidence="5 6" key="1">
    <citation type="journal article" date="2024" name="G3 (Bethesda)">
        <title>Genome assembly of Hibiscus sabdariffa L. provides insights into metabolisms of medicinal natural products.</title>
        <authorList>
            <person name="Kim T."/>
        </authorList>
    </citation>
    <scope>NUCLEOTIDE SEQUENCE [LARGE SCALE GENOMIC DNA]</scope>
    <source>
        <strain evidence="5">TK-2024</strain>
        <tissue evidence="5">Old leaves</tissue>
    </source>
</reference>
<dbReference type="InterPro" id="IPR020966">
    <property type="entry name" value="ALMT"/>
</dbReference>
<evidence type="ECO:0000256" key="4">
    <source>
        <dbReference type="ARBA" id="ARBA00023136"/>
    </source>
</evidence>
<name>A0ABR2G677_9ROSI</name>
<gene>
    <name evidence="5" type="ORF">V6N12_064570</name>
</gene>
<proteinExistence type="predicted"/>
<dbReference type="EMBL" id="JBBPBM010000002">
    <property type="protein sequence ID" value="KAK8596070.1"/>
    <property type="molecule type" value="Genomic_DNA"/>
</dbReference>
<organism evidence="5 6">
    <name type="scientific">Hibiscus sabdariffa</name>
    <name type="common">roselle</name>
    <dbReference type="NCBI Taxonomy" id="183260"/>
    <lineage>
        <taxon>Eukaryota</taxon>
        <taxon>Viridiplantae</taxon>
        <taxon>Streptophyta</taxon>
        <taxon>Embryophyta</taxon>
        <taxon>Tracheophyta</taxon>
        <taxon>Spermatophyta</taxon>
        <taxon>Magnoliopsida</taxon>
        <taxon>eudicotyledons</taxon>
        <taxon>Gunneridae</taxon>
        <taxon>Pentapetalae</taxon>
        <taxon>rosids</taxon>
        <taxon>malvids</taxon>
        <taxon>Malvales</taxon>
        <taxon>Malvaceae</taxon>
        <taxon>Malvoideae</taxon>
        <taxon>Hibiscus</taxon>
    </lineage>
</organism>
<evidence type="ECO:0008006" key="7">
    <source>
        <dbReference type="Google" id="ProtNLM"/>
    </source>
</evidence>
<dbReference type="Pfam" id="PF11744">
    <property type="entry name" value="ALMT"/>
    <property type="match status" value="1"/>
</dbReference>
<evidence type="ECO:0000256" key="1">
    <source>
        <dbReference type="ARBA" id="ARBA00004141"/>
    </source>
</evidence>
<accession>A0ABR2G677</accession>
<evidence type="ECO:0000256" key="3">
    <source>
        <dbReference type="ARBA" id="ARBA00022989"/>
    </source>
</evidence>
<comment type="caution">
    <text evidence="5">The sequence shown here is derived from an EMBL/GenBank/DDBJ whole genome shotgun (WGS) entry which is preliminary data.</text>
</comment>
<protein>
    <recommendedName>
        <fullName evidence="7">Aluminum-activated malate transporter</fullName>
    </recommendedName>
</protein>
<comment type="subcellular location">
    <subcellularLocation>
        <location evidence="1">Membrane</location>
        <topology evidence="1">Multi-pass membrane protein</topology>
    </subcellularLocation>
</comment>
<keyword evidence="6" id="KW-1185">Reference proteome</keyword>